<evidence type="ECO:0000256" key="7">
    <source>
        <dbReference type="ARBA" id="ARBA00022842"/>
    </source>
</evidence>
<dbReference type="Pfam" id="PF00293">
    <property type="entry name" value="NUDIX"/>
    <property type="match status" value="1"/>
</dbReference>
<evidence type="ECO:0000256" key="1">
    <source>
        <dbReference type="ARBA" id="ARBA00001946"/>
    </source>
</evidence>
<reference evidence="11 12" key="1">
    <citation type="submission" date="2018-12" db="EMBL/GenBank/DDBJ databases">
        <title>Alloscrdovia theropitheci sp. nov: a novel taxon from the feces of the bleeding-herat monkey (Theropithecus geleda).</title>
        <authorList>
            <person name="Modesto M."/>
        </authorList>
    </citation>
    <scope>NUCLEOTIDE SEQUENCE [LARGE SCALE GENOMIC DNA]</scope>
    <source>
        <strain evidence="11 12">GLDI4/2</strain>
    </source>
</reference>
<dbReference type="GO" id="GO:0019677">
    <property type="term" value="P:NAD+ catabolic process"/>
    <property type="evidence" value="ECO:0007669"/>
    <property type="project" value="TreeGrafter"/>
</dbReference>
<keyword evidence="6 11" id="KW-0378">Hydrolase</keyword>
<feature type="domain" description="Nudix hydrolase" evidence="10">
    <location>
        <begin position="511"/>
        <end position="639"/>
    </location>
</feature>
<keyword evidence="5" id="KW-0479">Metal-binding</keyword>
<dbReference type="EMBL" id="RXLP01000015">
    <property type="protein sequence ID" value="TCD54485.1"/>
    <property type="molecule type" value="Genomic_DNA"/>
</dbReference>
<dbReference type="InterPro" id="IPR029058">
    <property type="entry name" value="AB_hydrolase_fold"/>
</dbReference>
<comment type="caution">
    <text evidence="11">The sequence shown here is derived from an EMBL/GenBank/DDBJ whole genome shotgun (WGS) entry which is preliminary data.</text>
</comment>
<name>A0A4R0QTB7_9BIFI</name>
<dbReference type="GO" id="GO:0046872">
    <property type="term" value="F:metal ion binding"/>
    <property type="evidence" value="ECO:0007669"/>
    <property type="project" value="UniProtKB-KW"/>
</dbReference>
<keyword evidence="12" id="KW-1185">Reference proteome</keyword>
<proteinExistence type="inferred from homology"/>
<evidence type="ECO:0000313" key="12">
    <source>
        <dbReference type="Proteomes" id="UP000291289"/>
    </source>
</evidence>
<comment type="similarity">
    <text evidence="3">Belongs to the Nudix hydrolase family. NudC subfamily.</text>
</comment>
<dbReference type="PANTHER" id="PTHR42904:SF6">
    <property type="entry name" value="NAD-CAPPED RNA HYDROLASE NUDT12"/>
    <property type="match status" value="1"/>
</dbReference>
<dbReference type="InterPro" id="IPR049734">
    <property type="entry name" value="NudC-like_C"/>
</dbReference>
<gene>
    <name evidence="11" type="ORF">EJ419_03145</name>
</gene>
<sequence length="649" mass="71970">MAIEYFDIPVYTYHRPSLAQAASRTPIVLIHAFPVDHHVWDKAAAELTQQLIDQDLDTSIFAVDMPGAGTNPPAPIDRVGDIASDGAYTEAMDRMASSIVHATQKMGYDKAIYVGISMGGYATLSIARQFPDAVAGLALCDTKPDADTPEQRRNRLAAASRAESEATLEPVIHFAQPHDGDSEFKKSAEFISTFMGWINAQTPSGIAWRQRMAAGRRDEHDTLETITVPVAVISGARDDSSNPRIMRPMAEAMTHASVTFNEIDDAGHFTCFEKPHEVAKALTRLAQEVFEISNDGLDRNSRLQSATNQYPYSFESLRLGQKLDDVPLARGHVDWRIDQRETITESSWGTILSQENSQVILVRNGRVALAKNGIGATVTTGHKRRIATFPGHYMVKALEAYGDCLYFLGEVGETVYIAADLDEMELQSEGKPIDKTSTFITMSSLQFDWLPVRSVAPLLSDNEAQLVVMATGLGMWHRKSRFCGVCGCKNRNINGGWATRCESEEHHVGFPRVEPAMIVRITDKKDRILLQHNLLWEEKVHSVCSGFVEVGESAEHSVHREVREELGIGVTDVHYLGSQPWPFPGSLMLAYSAQADSDEVKIDTRELESARWFTRDELMNALAFGEIELPGASSIALKMIEQWYGAKLR</sequence>
<dbReference type="Gene3D" id="3.40.50.1820">
    <property type="entry name" value="alpha/beta hydrolase"/>
    <property type="match status" value="1"/>
</dbReference>
<comment type="cofactor">
    <cofactor evidence="2">
        <name>Zn(2+)</name>
        <dbReference type="ChEBI" id="CHEBI:29105"/>
    </cofactor>
</comment>
<evidence type="ECO:0000259" key="10">
    <source>
        <dbReference type="PROSITE" id="PS51462"/>
    </source>
</evidence>
<evidence type="ECO:0000256" key="9">
    <source>
        <dbReference type="ARBA" id="ARBA00023679"/>
    </source>
</evidence>
<evidence type="ECO:0000256" key="6">
    <source>
        <dbReference type="ARBA" id="ARBA00022801"/>
    </source>
</evidence>
<comment type="cofactor">
    <cofactor evidence="1">
        <name>Mg(2+)</name>
        <dbReference type="ChEBI" id="CHEBI:18420"/>
    </cofactor>
</comment>
<dbReference type="InterPro" id="IPR015797">
    <property type="entry name" value="NUDIX_hydrolase-like_dom_sf"/>
</dbReference>
<dbReference type="NCBIfam" id="NF001299">
    <property type="entry name" value="PRK00241.1"/>
    <property type="match status" value="1"/>
</dbReference>
<evidence type="ECO:0000256" key="4">
    <source>
        <dbReference type="ARBA" id="ARBA00012381"/>
    </source>
</evidence>
<dbReference type="Gene3D" id="3.90.79.20">
    <property type="match status" value="1"/>
</dbReference>
<evidence type="ECO:0000256" key="8">
    <source>
        <dbReference type="ARBA" id="ARBA00023027"/>
    </source>
</evidence>
<dbReference type="GO" id="GO:0005829">
    <property type="term" value="C:cytosol"/>
    <property type="evidence" value="ECO:0007669"/>
    <property type="project" value="TreeGrafter"/>
</dbReference>
<dbReference type="RefSeq" id="WP_131283523.1">
    <property type="nucleotide sequence ID" value="NZ_RXLP01000015.1"/>
</dbReference>
<dbReference type="InterPro" id="IPR000086">
    <property type="entry name" value="NUDIX_hydrolase_dom"/>
</dbReference>
<dbReference type="GO" id="GO:0006742">
    <property type="term" value="P:NADP+ catabolic process"/>
    <property type="evidence" value="ECO:0007669"/>
    <property type="project" value="TreeGrafter"/>
</dbReference>
<dbReference type="SUPFAM" id="SSF55811">
    <property type="entry name" value="Nudix"/>
    <property type="match status" value="1"/>
</dbReference>
<evidence type="ECO:0000313" key="11">
    <source>
        <dbReference type="EMBL" id="TCD54485.1"/>
    </source>
</evidence>
<dbReference type="Gene3D" id="3.90.79.10">
    <property type="entry name" value="Nucleoside Triphosphate Pyrophosphohydrolase"/>
    <property type="match status" value="1"/>
</dbReference>
<dbReference type="GO" id="GO:0035529">
    <property type="term" value="F:NADH pyrophosphatase activity"/>
    <property type="evidence" value="ECO:0007669"/>
    <property type="project" value="TreeGrafter"/>
</dbReference>
<dbReference type="CDD" id="cd03429">
    <property type="entry name" value="NUDIX_NADH_pyrophosphatase_Nudt13"/>
    <property type="match status" value="1"/>
</dbReference>
<dbReference type="EC" id="3.6.1.22" evidence="4"/>
<organism evidence="11 12">
    <name type="scientific">Alloscardovia theropitheci</name>
    <dbReference type="NCBI Taxonomy" id="2496842"/>
    <lineage>
        <taxon>Bacteria</taxon>
        <taxon>Bacillati</taxon>
        <taxon>Actinomycetota</taxon>
        <taxon>Actinomycetes</taxon>
        <taxon>Bifidobacteriales</taxon>
        <taxon>Bifidobacteriaceae</taxon>
        <taxon>Alloscardovia</taxon>
    </lineage>
</organism>
<evidence type="ECO:0000256" key="3">
    <source>
        <dbReference type="ARBA" id="ARBA00009595"/>
    </source>
</evidence>
<dbReference type="Pfam" id="PF00561">
    <property type="entry name" value="Abhydrolase_1"/>
    <property type="match status" value="1"/>
</dbReference>
<protein>
    <recommendedName>
        <fullName evidence="4">NAD(+) diphosphatase</fullName>
        <ecNumber evidence="4">3.6.1.22</ecNumber>
    </recommendedName>
</protein>
<dbReference type="AlphaFoldDB" id="A0A4R0QTB7"/>
<dbReference type="InterPro" id="IPR050241">
    <property type="entry name" value="NAD-cap_RNA_hydrolase_NudC"/>
</dbReference>
<comment type="catalytic activity">
    <reaction evidence="9">
        <text>a 5'-end NAD(+)-phospho-ribonucleoside in mRNA + H2O = a 5'-end phospho-adenosine-phospho-ribonucleoside in mRNA + beta-nicotinamide D-ribonucleotide + 2 H(+)</text>
        <dbReference type="Rhea" id="RHEA:60876"/>
        <dbReference type="Rhea" id="RHEA-COMP:15698"/>
        <dbReference type="Rhea" id="RHEA-COMP:15719"/>
        <dbReference type="ChEBI" id="CHEBI:14649"/>
        <dbReference type="ChEBI" id="CHEBI:15377"/>
        <dbReference type="ChEBI" id="CHEBI:15378"/>
        <dbReference type="ChEBI" id="CHEBI:144029"/>
        <dbReference type="ChEBI" id="CHEBI:144051"/>
    </reaction>
    <physiologicalReaction direction="left-to-right" evidence="9">
        <dbReference type="Rhea" id="RHEA:60877"/>
    </physiologicalReaction>
</comment>
<dbReference type="Proteomes" id="UP000291289">
    <property type="component" value="Unassembled WGS sequence"/>
</dbReference>
<dbReference type="InterPro" id="IPR000073">
    <property type="entry name" value="AB_hydrolase_1"/>
</dbReference>
<dbReference type="PANTHER" id="PTHR42904">
    <property type="entry name" value="NUDIX HYDROLASE, NUDC SUBFAMILY"/>
    <property type="match status" value="1"/>
</dbReference>
<keyword evidence="8" id="KW-0520">NAD</keyword>
<dbReference type="PRINTS" id="PR00412">
    <property type="entry name" value="EPOXHYDRLASE"/>
</dbReference>
<dbReference type="GO" id="GO:0110153">
    <property type="term" value="F:RNA NAD-cap (NMN-forming) hydrolase activity"/>
    <property type="evidence" value="ECO:0007669"/>
    <property type="project" value="RHEA"/>
</dbReference>
<dbReference type="InterPro" id="IPR000639">
    <property type="entry name" value="Epox_hydrolase-like"/>
</dbReference>
<dbReference type="SUPFAM" id="SSF53474">
    <property type="entry name" value="alpha/beta-Hydrolases"/>
    <property type="match status" value="1"/>
</dbReference>
<evidence type="ECO:0000256" key="5">
    <source>
        <dbReference type="ARBA" id="ARBA00022723"/>
    </source>
</evidence>
<evidence type="ECO:0000256" key="2">
    <source>
        <dbReference type="ARBA" id="ARBA00001947"/>
    </source>
</evidence>
<keyword evidence="7" id="KW-0460">Magnesium</keyword>
<dbReference type="OrthoDB" id="9791656at2"/>
<accession>A0A4R0QTB7</accession>
<dbReference type="PROSITE" id="PS51462">
    <property type="entry name" value="NUDIX"/>
    <property type="match status" value="1"/>
</dbReference>